<name>A0A9W9I3Z4_9EURO</name>
<dbReference type="GeneID" id="81426332"/>
<sequence>MFYSHEILTSPEHGVATIWLVATLGSRSVTRRLNRKAILDVDVPGACSVIVNPEAPMALRLQGSLLYGVSRVYDQQCGYTLLDAQMMRDKMISMLKLLPGGGLDPSAGKTKSTILCSPGKTGLPGIDLDFSLFDGIADDSSTQRSSSWTRSPATSQSTHSHLENLQLELMSEDFIREGDVQGQDVPNNASGKKRWLFGKDTRADLHDEGILLQPDFEFDEDGNIIEFDSTKLSPRKRRKISMHPRASEGPTAGEVQEDGLMEITEDTMPPTGDDGGETDAPPRQQDIQQDNPLSVEDRLMVEGEIDRNAEVRAHQRIRQVKPIISDSSTTLRNTDLARWNDEYAVNMAQALKQKKLNKLPTLAKKNAAFWVFGLGIGAVGMGLGTQRAALPLKEYSGSELYDAVSGGNSTDGDDSNIDEQGRRVRAESGQANMADVEIGRDALPSVYDDRSSQMPWNITASLQGSLRGQRFGSISGSSARPRGHLTSASPLAGRSYLDGRERLSSLSIPNPGDDLDDLEQLDIMQYLEGELAPDNEDISTITARRKSILESITAMLDQESLNFFEFIKTKLDDAKATSITSGRITFSELLPPVETTRNIAAHGFMNVLTLATKGILAVSQAPCTDLGSDSWSIRYQRGEVSLQMVGAGM</sequence>
<dbReference type="EMBL" id="JAPQKN010000003">
    <property type="protein sequence ID" value="KAJ5166250.1"/>
    <property type="molecule type" value="Genomic_DNA"/>
</dbReference>
<accession>A0A9W9I3Z4</accession>
<evidence type="ECO:0008006" key="8">
    <source>
        <dbReference type="Google" id="ProtNLM"/>
    </source>
</evidence>
<dbReference type="RefSeq" id="XP_056542711.1">
    <property type="nucleotide sequence ID" value="XM_056687156.1"/>
</dbReference>
<feature type="compositionally biased region" description="Low complexity" evidence="3">
    <location>
        <begin position="141"/>
        <end position="151"/>
    </location>
</feature>
<organism evidence="6 7">
    <name type="scientific">Penicillium canariense</name>
    <dbReference type="NCBI Taxonomy" id="189055"/>
    <lineage>
        <taxon>Eukaryota</taxon>
        <taxon>Fungi</taxon>
        <taxon>Dikarya</taxon>
        <taxon>Ascomycota</taxon>
        <taxon>Pezizomycotina</taxon>
        <taxon>Eurotiomycetes</taxon>
        <taxon>Eurotiomycetidae</taxon>
        <taxon>Eurotiales</taxon>
        <taxon>Aspergillaceae</taxon>
        <taxon>Penicillium</taxon>
    </lineage>
</organism>
<evidence type="ECO:0000313" key="7">
    <source>
        <dbReference type="Proteomes" id="UP001149163"/>
    </source>
</evidence>
<evidence type="ECO:0000259" key="4">
    <source>
        <dbReference type="Pfam" id="PF04824"/>
    </source>
</evidence>
<dbReference type="OrthoDB" id="5427633at2759"/>
<evidence type="ECO:0000256" key="2">
    <source>
        <dbReference type="ARBA" id="ARBA00023242"/>
    </source>
</evidence>
<dbReference type="GO" id="GO:0005634">
    <property type="term" value="C:nucleus"/>
    <property type="evidence" value="ECO:0007669"/>
    <property type="project" value="UniProtKB-SubCell"/>
</dbReference>
<comment type="subcellular location">
    <subcellularLocation>
        <location evidence="1">Nucleus</location>
    </subcellularLocation>
</comment>
<feature type="compositionally biased region" description="Acidic residues" evidence="3">
    <location>
        <begin position="255"/>
        <end position="265"/>
    </location>
</feature>
<dbReference type="PANTHER" id="PTHR12585">
    <property type="entry name" value="SCC1 / RAD21 FAMILY MEMBER"/>
    <property type="match status" value="1"/>
</dbReference>
<dbReference type="CDD" id="cd21789">
    <property type="entry name" value="Rad21_Rec8_M_SpRec8p-like"/>
    <property type="match status" value="1"/>
</dbReference>
<feature type="domain" description="Rad21/Rec8-like protein C-terminal eukaryotic" evidence="4">
    <location>
        <begin position="581"/>
        <end position="621"/>
    </location>
</feature>
<dbReference type="InterPro" id="IPR039781">
    <property type="entry name" value="Rad21/Rec8-like"/>
</dbReference>
<dbReference type="Proteomes" id="UP001149163">
    <property type="component" value="Unassembled WGS sequence"/>
</dbReference>
<evidence type="ECO:0000256" key="1">
    <source>
        <dbReference type="ARBA" id="ARBA00004123"/>
    </source>
</evidence>
<feature type="region of interest" description="Disordered" evidence="3">
    <location>
        <begin position="471"/>
        <end position="492"/>
    </location>
</feature>
<dbReference type="PANTHER" id="PTHR12585:SF70">
    <property type="entry name" value="RAD21_REC8 N TERMINAL DOMAIN PROTEIN (AFU_ORTHOLOGUE AFUA_6G02900)"/>
    <property type="match status" value="1"/>
</dbReference>
<dbReference type="GO" id="GO:0007064">
    <property type="term" value="P:mitotic sister chromatid cohesion"/>
    <property type="evidence" value="ECO:0007669"/>
    <property type="project" value="TreeGrafter"/>
</dbReference>
<reference evidence="6" key="2">
    <citation type="journal article" date="2023" name="IMA Fungus">
        <title>Comparative genomic study of the Penicillium genus elucidates a diverse pangenome and 15 lateral gene transfer events.</title>
        <authorList>
            <person name="Petersen C."/>
            <person name="Sorensen T."/>
            <person name="Nielsen M.R."/>
            <person name="Sondergaard T.E."/>
            <person name="Sorensen J.L."/>
            <person name="Fitzpatrick D.A."/>
            <person name="Frisvad J.C."/>
            <person name="Nielsen K.L."/>
        </authorList>
    </citation>
    <scope>NUCLEOTIDE SEQUENCE</scope>
    <source>
        <strain evidence="6">IBT 26290</strain>
    </source>
</reference>
<dbReference type="GO" id="GO:0003682">
    <property type="term" value="F:chromatin binding"/>
    <property type="evidence" value="ECO:0007669"/>
    <property type="project" value="TreeGrafter"/>
</dbReference>
<proteinExistence type="predicted"/>
<gene>
    <name evidence="6" type="ORF">N7482_005031</name>
</gene>
<feature type="region of interest" description="Disordered" evidence="3">
    <location>
        <begin position="235"/>
        <end position="293"/>
    </location>
</feature>
<dbReference type="InterPro" id="IPR006910">
    <property type="entry name" value="Rad21_Rec8_N"/>
</dbReference>
<dbReference type="GO" id="GO:0030892">
    <property type="term" value="C:mitotic cohesin complex"/>
    <property type="evidence" value="ECO:0007669"/>
    <property type="project" value="TreeGrafter"/>
</dbReference>
<evidence type="ECO:0000259" key="5">
    <source>
        <dbReference type="Pfam" id="PF04825"/>
    </source>
</evidence>
<protein>
    <recommendedName>
        <fullName evidence="8">Rad21/Rec8-like protein N-terminal domain-containing protein</fullName>
    </recommendedName>
</protein>
<dbReference type="Pfam" id="PF04824">
    <property type="entry name" value="Rad21_Rec8"/>
    <property type="match status" value="1"/>
</dbReference>
<dbReference type="InterPro" id="IPR006909">
    <property type="entry name" value="Rad21/Rec8_C_eu"/>
</dbReference>
<dbReference type="AlphaFoldDB" id="A0A9W9I3Z4"/>
<evidence type="ECO:0000256" key="3">
    <source>
        <dbReference type="SAM" id="MobiDB-lite"/>
    </source>
</evidence>
<reference evidence="6" key="1">
    <citation type="submission" date="2022-11" db="EMBL/GenBank/DDBJ databases">
        <authorList>
            <person name="Petersen C."/>
        </authorList>
    </citation>
    <scope>NUCLEOTIDE SEQUENCE</scope>
    <source>
        <strain evidence="6">IBT 26290</strain>
    </source>
</reference>
<feature type="region of interest" description="Disordered" evidence="3">
    <location>
        <begin position="141"/>
        <end position="160"/>
    </location>
</feature>
<evidence type="ECO:0000313" key="6">
    <source>
        <dbReference type="EMBL" id="KAJ5166250.1"/>
    </source>
</evidence>
<comment type="caution">
    <text evidence="6">The sequence shown here is derived from an EMBL/GenBank/DDBJ whole genome shotgun (WGS) entry which is preliminary data.</text>
</comment>
<feature type="domain" description="Rad21/Rec8-like protein N-terminal" evidence="5">
    <location>
        <begin position="1"/>
        <end position="107"/>
    </location>
</feature>
<keyword evidence="2" id="KW-0539">Nucleus</keyword>
<feature type="region of interest" description="Disordered" evidence="3">
    <location>
        <begin position="403"/>
        <end position="429"/>
    </location>
</feature>
<dbReference type="Pfam" id="PF04825">
    <property type="entry name" value="Rad21_Rec8_N"/>
    <property type="match status" value="1"/>
</dbReference>
<keyword evidence="7" id="KW-1185">Reference proteome</keyword>